<dbReference type="Pfam" id="PF10453">
    <property type="entry name" value="NUFIP1"/>
    <property type="match status" value="1"/>
</dbReference>
<dbReference type="EMBL" id="OX365927">
    <property type="protein sequence ID" value="CAI4052620.1"/>
    <property type="molecule type" value="Genomic_DNA"/>
</dbReference>
<name>A0AA35J9Z6_SACUV</name>
<sequence length="381" mass="44149">MHYNNFGSSNKDEQSRLPKPTYSGTLSDDYDESKVKRQKTEPAMNVGFPSNLYSNAPYYENSWNTNYSSQHHTLTPHNQYYHPLPQSTQYDFPNSSIYTQNVIPSTNQNTRYPHHPEILKQPSPYFETAPAQNRNTNYRTSISYEDVTIPVAKKTKTVKQEKNINTTGINEKNLKPTSRVPASLKFEEKPIKKKDSPSNNIQDNLDFELDEEDDEGQQEAEAAGKVVLVPGTSIALVTDDDIKKWREERKKMWLLKISNNKTKHMQSMGIKEDELKGQPSILRESRKEKQFIQSIQNQVQRGNPKTDLNIKLIQREFANENSQILDFIKELGDASLLEYELTQEEKDVLFGTPEDNNRNSYKPNYRNRNTNSNRGNFSRNR</sequence>
<feature type="domain" description="FMR1-interacting protein 1 conserved" evidence="2">
    <location>
        <begin position="225"/>
        <end position="274"/>
    </location>
</feature>
<feature type="region of interest" description="Disordered" evidence="1">
    <location>
        <begin position="1"/>
        <end position="48"/>
    </location>
</feature>
<dbReference type="InterPro" id="IPR019496">
    <property type="entry name" value="NUFIP1_cons_dom"/>
</dbReference>
<evidence type="ECO:0000313" key="3">
    <source>
        <dbReference type="EMBL" id="CAI4052620.1"/>
    </source>
</evidence>
<feature type="compositionally biased region" description="Polar residues" evidence="1">
    <location>
        <begin position="358"/>
        <end position="381"/>
    </location>
</feature>
<dbReference type="Gene3D" id="6.10.250.1790">
    <property type="match status" value="1"/>
</dbReference>
<dbReference type="Proteomes" id="UP001162090">
    <property type="component" value="Chromosome 16"/>
</dbReference>
<organism evidence="3 4">
    <name type="scientific">Saccharomyces uvarum</name>
    <name type="common">Yeast</name>
    <name type="synonym">Saccharomyces bayanus var. uvarum</name>
    <dbReference type="NCBI Taxonomy" id="230603"/>
    <lineage>
        <taxon>Eukaryota</taxon>
        <taxon>Fungi</taxon>
        <taxon>Dikarya</taxon>
        <taxon>Ascomycota</taxon>
        <taxon>Saccharomycotina</taxon>
        <taxon>Saccharomycetes</taxon>
        <taxon>Saccharomycetales</taxon>
        <taxon>Saccharomycetaceae</taxon>
        <taxon>Saccharomyces</taxon>
    </lineage>
</organism>
<evidence type="ECO:0000256" key="1">
    <source>
        <dbReference type="SAM" id="MobiDB-lite"/>
    </source>
</evidence>
<dbReference type="AlphaFoldDB" id="A0AA35J9Z6"/>
<accession>A0AA35J9Z6</accession>
<feature type="region of interest" description="Disordered" evidence="1">
    <location>
        <begin position="169"/>
        <end position="203"/>
    </location>
</feature>
<reference evidence="3" key="1">
    <citation type="submission" date="2022-10" db="EMBL/GenBank/DDBJ databases">
        <authorList>
            <person name="Byrne P K."/>
        </authorList>
    </citation>
    <scope>NUCLEOTIDE SEQUENCE</scope>
    <source>
        <strain evidence="3">CBS7001</strain>
    </source>
</reference>
<proteinExistence type="predicted"/>
<feature type="compositionally biased region" description="Basic and acidic residues" evidence="1">
    <location>
        <begin position="185"/>
        <end position="196"/>
    </location>
</feature>
<evidence type="ECO:0000259" key="2">
    <source>
        <dbReference type="Pfam" id="PF10453"/>
    </source>
</evidence>
<protein>
    <recommendedName>
        <fullName evidence="2">FMR1-interacting protein 1 conserved domain-containing protein</fullName>
    </recommendedName>
</protein>
<gene>
    <name evidence="3" type="primary">SUVC16G0880</name>
    <name evidence="3" type="ORF">SUVC_16G0880</name>
</gene>
<evidence type="ECO:0000313" key="4">
    <source>
        <dbReference type="Proteomes" id="UP001162090"/>
    </source>
</evidence>
<feature type="region of interest" description="Disordered" evidence="1">
    <location>
        <begin position="348"/>
        <end position="381"/>
    </location>
</feature>